<proteinExistence type="predicted"/>
<keyword evidence="2" id="KW-0808">Transferase</keyword>
<feature type="transmembrane region" description="Helical" evidence="1">
    <location>
        <begin position="515"/>
        <end position="535"/>
    </location>
</feature>
<feature type="transmembrane region" description="Helical" evidence="1">
    <location>
        <begin position="364"/>
        <end position="387"/>
    </location>
</feature>
<feature type="transmembrane region" description="Helical" evidence="1">
    <location>
        <begin position="332"/>
        <end position="352"/>
    </location>
</feature>
<keyword evidence="1" id="KW-0472">Membrane</keyword>
<reference evidence="2" key="1">
    <citation type="submission" date="2020-03" db="EMBL/GenBank/DDBJ databases">
        <title>Spirochaetal bacteria isolated from arthropods constitute a novel genus Entomospira genus novum within the order Spirochaetales.</title>
        <authorList>
            <person name="Grana-Miraglia L."/>
            <person name="Sikutova S."/>
            <person name="Fingerle V."/>
            <person name="Sing A."/>
            <person name="Castillo-Ramirez S."/>
            <person name="Margos G."/>
            <person name="Rudolf I."/>
        </authorList>
    </citation>
    <scope>NUCLEOTIDE SEQUENCE</scope>
    <source>
        <strain evidence="2">BR149</strain>
    </source>
</reference>
<keyword evidence="2" id="KW-0012">Acyltransferase</keyword>
<feature type="transmembrane region" description="Helical" evidence="1">
    <location>
        <begin position="295"/>
        <end position="312"/>
    </location>
</feature>
<organism evidence="2 3">
    <name type="scientific">Entomospira culicis</name>
    <dbReference type="NCBI Taxonomy" id="2719989"/>
    <lineage>
        <taxon>Bacteria</taxon>
        <taxon>Pseudomonadati</taxon>
        <taxon>Spirochaetota</taxon>
        <taxon>Spirochaetia</taxon>
        <taxon>Spirochaetales</taxon>
        <taxon>Spirochaetaceae</taxon>
        <taxon>Entomospira</taxon>
    </lineage>
</organism>
<keyword evidence="1" id="KW-0812">Transmembrane</keyword>
<evidence type="ECO:0000256" key="1">
    <source>
        <dbReference type="SAM" id="Phobius"/>
    </source>
</evidence>
<dbReference type="Proteomes" id="UP000778951">
    <property type="component" value="Unassembled WGS sequence"/>
</dbReference>
<sequence length="727" mass="84731">MILAFLVWMISPWSYALEVEQWQSILNFGDRDEGNAAEQALVGWLMREAQRLGIDATRYDLVDFSRNVHSFGANVGYYFPGEREEEIVILIPQSHYDGSLLLGIALAQELAKHDSLRYTMRIFFLSGEESPHWLVASAKERALSYPIGTRNLLRLGIINNQSYLLYYQLKSPTNTYTIGAEQYLRSPYSVIAMMHQLYELFDRQIYLQQSNVVPRRFIRAYAHAVDEYLNQELATVLISGEDQDVVYSLEEAVGWANRRAQESREFYHQHLSEIESEWEINYVVFGKWILREKHYLTLLVFGLFLLLIAAAISRHQLRSQWVRFRRQGKSSLVLLPMTFIALFLASFITYYVNHQRGENAFWQYMPLMFVLYKVLWTLFLSALFGRVFEGVRRQGSSKFYTFSALIFGFVSLLLFAMINIIYALGWLWFLFMYTCYVMVKPLYLRLVFLFLAPVMIIFFASDFFNHAPPAIAQLFLFDSILGNIILLFIFAPIFMLIMSHFNHRKRLRLHRLPPYISFVIYIVAIIGLYGVLRYYHPYRQSEKEPLWLVASESGFGQRRQSTARIWSIQRLGDLKLINNTNQKELALVDIPNLVVDGIPIEPSGYDFTLNVEFEEILNRTASNITLGNLEQVEYLDLYIRSDRNFGVVSANVPMDIIDQQNVVIFLGKNPPSQIEIRLISNDPFRLQVRAVASYSLLDRVTLVRHNSYLAAAYAHITRERFRTVLEI</sequence>
<evidence type="ECO:0000313" key="3">
    <source>
        <dbReference type="Proteomes" id="UP000778951"/>
    </source>
</evidence>
<dbReference type="RefSeq" id="WP_167695128.1">
    <property type="nucleotide sequence ID" value="NZ_CP118181.1"/>
</dbReference>
<accession>A0A968GEE9</accession>
<dbReference type="EMBL" id="JAATLM010000001">
    <property type="protein sequence ID" value="NIZ69024.1"/>
    <property type="molecule type" value="Genomic_DNA"/>
</dbReference>
<feature type="transmembrane region" description="Helical" evidence="1">
    <location>
        <begin position="446"/>
        <end position="464"/>
    </location>
</feature>
<keyword evidence="1" id="KW-1133">Transmembrane helix</keyword>
<dbReference type="GO" id="GO:0016746">
    <property type="term" value="F:acyltransferase activity"/>
    <property type="evidence" value="ECO:0007669"/>
    <property type="project" value="UniProtKB-KW"/>
</dbReference>
<protein>
    <submittedName>
        <fullName evidence="2">Acyltransferase</fullName>
    </submittedName>
</protein>
<keyword evidence="3" id="KW-1185">Reference proteome</keyword>
<dbReference type="SUPFAM" id="SSF53187">
    <property type="entry name" value="Zn-dependent exopeptidases"/>
    <property type="match status" value="1"/>
</dbReference>
<gene>
    <name evidence="2" type="ORF">HCT48_02175</name>
</gene>
<dbReference type="AlphaFoldDB" id="A0A968GEE9"/>
<name>A0A968GEE9_9SPIO</name>
<feature type="transmembrane region" description="Helical" evidence="1">
    <location>
        <begin position="399"/>
        <end position="417"/>
    </location>
</feature>
<evidence type="ECO:0000313" key="2">
    <source>
        <dbReference type="EMBL" id="NIZ69024.1"/>
    </source>
</evidence>
<feature type="transmembrane region" description="Helical" evidence="1">
    <location>
        <begin position="470"/>
        <end position="494"/>
    </location>
</feature>
<comment type="caution">
    <text evidence="2">The sequence shown here is derived from an EMBL/GenBank/DDBJ whole genome shotgun (WGS) entry which is preliminary data.</text>
</comment>